<evidence type="ECO:0000313" key="1">
    <source>
        <dbReference type="EMBL" id="PBK87904.1"/>
    </source>
</evidence>
<dbReference type="EMBL" id="KZ293676">
    <property type="protein sequence ID" value="PBK87904.1"/>
    <property type="molecule type" value="Genomic_DNA"/>
</dbReference>
<keyword evidence="2" id="KW-1185">Reference proteome</keyword>
<accession>A0A2H3D2D0</accession>
<dbReference type="AlphaFoldDB" id="A0A2H3D2D0"/>
<reference evidence="2" key="1">
    <citation type="journal article" date="2017" name="Nat. Ecol. Evol.">
        <title>Genome expansion and lineage-specific genetic innovations in the forest pathogenic fungi Armillaria.</title>
        <authorList>
            <person name="Sipos G."/>
            <person name="Prasanna A.N."/>
            <person name="Walter M.C."/>
            <person name="O'Connor E."/>
            <person name="Balint B."/>
            <person name="Krizsan K."/>
            <person name="Kiss B."/>
            <person name="Hess J."/>
            <person name="Varga T."/>
            <person name="Slot J."/>
            <person name="Riley R."/>
            <person name="Boka B."/>
            <person name="Rigling D."/>
            <person name="Barry K."/>
            <person name="Lee J."/>
            <person name="Mihaltcheva S."/>
            <person name="LaButti K."/>
            <person name="Lipzen A."/>
            <person name="Waldron R."/>
            <person name="Moloney N.M."/>
            <person name="Sperisen C."/>
            <person name="Kredics L."/>
            <person name="Vagvoelgyi C."/>
            <person name="Patrignani A."/>
            <person name="Fitzpatrick D."/>
            <person name="Nagy I."/>
            <person name="Doyle S."/>
            <person name="Anderson J.B."/>
            <person name="Grigoriev I.V."/>
            <person name="Gueldener U."/>
            <person name="Muensterkoetter M."/>
            <person name="Nagy L.G."/>
        </authorList>
    </citation>
    <scope>NUCLEOTIDE SEQUENCE [LARGE SCALE GENOMIC DNA]</scope>
    <source>
        <strain evidence="2">Ar21-2</strain>
    </source>
</reference>
<gene>
    <name evidence="1" type="ORF">ARMGADRAFT_447065</name>
</gene>
<protein>
    <submittedName>
        <fullName evidence="1">Uncharacterized protein</fullName>
    </submittedName>
</protein>
<evidence type="ECO:0000313" key="2">
    <source>
        <dbReference type="Proteomes" id="UP000217790"/>
    </source>
</evidence>
<organism evidence="1 2">
    <name type="scientific">Armillaria gallica</name>
    <name type="common">Bulbous honey fungus</name>
    <name type="synonym">Armillaria bulbosa</name>
    <dbReference type="NCBI Taxonomy" id="47427"/>
    <lineage>
        <taxon>Eukaryota</taxon>
        <taxon>Fungi</taxon>
        <taxon>Dikarya</taxon>
        <taxon>Basidiomycota</taxon>
        <taxon>Agaricomycotina</taxon>
        <taxon>Agaricomycetes</taxon>
        <taxon>Agaricomycetidae</taxon>
        <taxon>Agaricales</taxon>
        <taxon>Marasmiineae</taxon>
        <taxon>Physalacriaceae</taxon>
        <taxon>Armillaria</taxon>
    </lineage>
</organism>
<name>A0A2H3D2D0_ARMGA</name>
<dbReference type="Proteomes" id="UP000217790">
    <property type="component" value="Unassembled WGS sequence"/>
</dbReference>
<proteinExistence type="predicted"/>
<dbReference type="InParanoid" id="A0A2H3D2D0"/>
<sequence length="103" mass="11523">MDRLPASKVLTSGRCTSPTHHQPLPALSLPLPCPSPVLFLHPPSRAPFELGYIVAGRLWWSDLTSMLGIDIRQARASVSSDWWSIFRKFSTEVHVRNIVSAYP</sequence>